<evidence type="ECO:0000256" key="1">
    <source>
        <dbReference type="ARBA" id="ARBA00004141"/>
    </source>
</evidence>
<dbReference type="GO" id="GO:0005385">
    <property type="term" value="F:zinc ion transmembrane transporter activity"/>
    <property type="evidence" value="ECO:0007669"/>
    <property type="project" value="TreeGrafter"/>
</dbReference>
<feature type="transmembrane region" description="Helical" evidence="5">
    <location>
        <begin position="32"/>
        <end position="57"/>
    </location>
</feature>
<gene>
    <name evidence="6" type="primary">SLC39A1</name>
</gene>
<feature type="transmembrane region" description="Helical" evidence="5">
    <location>
        <begin position="110"/>
        <end position="134"/>
    </location>
</feature>
<organism evidence="6 7">
    <name type="scientific">Oncorhynchus kisutch</name>
    <name type="common">Coho salmon</name>
    <name type="synonym">Salmo kisutch</name>
    <dbReference type="NCBI Taxonomy" id="8019"/>
    <lineage>
        <taxon>Eukaryota</taxon>
        <taxon>Metazoa</taxon>
        <taxon>Chordata</taxon>
        <taxon>Craniata</taxon>
        <taxon>Vertebrata</taxon>
        <taxon>Euteleostomi</taxon>
        <taxon>Actinopterygii</taxon>
        <taxon>Neopterygii</taxon>
        <taxon>Teleostei</taxon>
        <taxon>Protacanthopterygii</taxon>
        <taxon>Salmoniformes</taxon>
        <taxon>Salmonidae</taxon>
        <taxon>Salmoninae</taxon>
        <taxon>Oncorhynchus</taxon>
    </lineage>
</organism>
<reference evidence="6" key="1">
    <citation type="submission" date="2025-08" db="UniProtKB">
        <authorList>
            <consortium name="Ensembl"/>
        </authorList>
    </citation>
    <scope>IDENTIFICATION</scope>
</reference>
<dbReference type="Pfam" id="PF02535">
    <property type="entry name" value="Zip"/>
    <property type="match status" value="2"/>
</dbReference>
<protein>
    <submittedName>
        <fullName evidence="6">Solute carrier family 39 member 1</fullName>
    </submittedName>
</protein>
<accession>A0A8C7G0B3</accession>
<evidence type="ECO:0000313" key="6">
    <source>
        <dbReference type="Ensembl" id="ENSOKIP00005035002.1"/>
    </source>
</evidence>
<feature type="transmembrane region" description="Helical" evidence="5">
    <location>
        <begin position="69"/>
        <end position="90"/>
    </location>
</feature>
<keyword evidence="2 5" id="KW-0812">Transmembrane</keyword>
<name>A0A8C7G0B3_ONCKI</name>
<dbReference type="AlphaFoldDB" id="A0A8C7G0B3"/>
<dbReference type="GeneTree" id="ENSGT00940000157062"/>
<keyword evidence="7" id="KW-1185">Reference proteome</keyword>
<evidence type="ECO:0000313" key="7">
    <source>
        <dbReference type="Proteomes" id="UP000694557"/>
    </source>
</evidence>
<reference evidence="6" key="2">
    <citation type="submission" date="2025-09" db="UniProtKB">
        <authorList>
            <consortium name="Ensembl"/>
        </authorList>
    </citation>
    <scope>IDENTIFICATION</scope>
</reference>
<feature type="transmembrane region" description="Helical" evidence="5">
    <location>
        <begin position="287"/>
        <end position="306"/>
    </location>
</feature>
<dbReference type="Proteomes" id="UP000694557">
    <property type="component" value="Unassembled WGS sequence"/>
</dbReference>
<evidence type="ECO:0000256" key="3">
    <source>
        <dbReference type="ARBA" id="ARBA00022989"/>
    </source>
</evidence>
<evidence type="ECO:0000256" key="5">
    <source>
        <dbReference type="SAM" id="Phobius"/>
    </source>
</evidence>
<sequence length="308" mass="33252">MALRKGSSVALSGWPSEVQMNPAYVPGLEVKLGALVVLFSITLVCGFAPLCLVRGAGRCNVDPETRHKVVSLVSCFAGGVFFATCLLDLVPDYLSGINEAFSSLGITLQFPLPEFIIAMGFFLVLVLEQIVLALRDRSAGHSEERRALLVDSSVQSHDRDGRRHSHVFSLSLHSVFEGLAVGLQEDSQEVLEICVALLLHKSIISFSLALKLAQGKLRRAAVVGCLLLFAIMSPMGIGLGIALTETKSSPQHQLARSTLEGLASGTFMYITFMEILPHELSSPQNRIPKVAMILTGFAVVTGMLFIKM</sequence>
<feature type="transmembrane region" description="Helical" evidence="5">
    <location>
        <begin position="222"/>
        <end position="243"/>
    </location>
</feature>
<dbReference type="PANTHER" id="PTHR11040">
    <property type="entry name" value="ZINC/IRON TRANSPORTER"/>
    <property type="match status" value="1"/>
</dbReference>
<dbReference type="InterPro" id="IPR003689">
    <property type="entry name" value="ZIP"/>
</dbReference>
<keyword evidence="3 5" id="KW-1133">Transmembrane helix</keyword>
<dbReference type="Ensembl" id="ENSOKIT00005036920.1">
    <property type="protein sequence ID" value="ENSOKIP00005035002.1"/>
    <property type="gene ID" value="ENSOKIG00005014968.1"/>
</dbReference>
<evidence type="ECO:0000256" key="2">
    <source>
        <dbReference type="ARBA" id="ARBA00022692"/>
    </source>
</evidence>
<dbReference type="GO" id="GO:0005886">
    <property type="term" value="C:plasma membrane"/>
    <property type="evidence" value="ECO:0007669"/>
    <property type="project" value="TreeGrafter"/>
</dbReference>
<evidence type="ECO:0000256" key="4">
    <source>
        <dbReference type="ARBA" id="ARBA00023136"/>
    </source>
</evidence>
<keyword evidence="4 5" id="KW-0472">Membrane</keyword>
<comment type="subcellular location">
    <subcellularLocation>
        <location evidence="1">Membrane</location>
        <topology evidence="1">Multi-pass membrane protein</topology>
    </subcellularLocation>
</comment>
<proteinExistence type="predicted"/>
<dbReference type="PANTHER" id="PTHR11040:SF58">
    <property type="entry name" value="ZINC TRANSPORTER ZIP1"/>
    <property type="match status" value="1"/>
</dbReference>